<dbReference type="RefSeq" id="WP_203388856.1">
    <property type="nucleotide sequence ID" value="NZ_CP064781.1"/>
</dbReference>
<organism evidence="1 2">
    <name type="scientific">Azospira restricta</name>
    <dbReference type="NCBI Taxonomy" id="404405"/>
    <lineage>
        <taxon>Bacteria</taxon>
        <taxon>Pseudomonadati</taxon>
        <taxon>Pseudomonadota</taxon>
        <taxon>Betaproteobacteria</taxon>
        <taxon>Rhodocyclales</taxon>
        <taxon>Rhodocyclaceae</taxon>
        <taxon>Azospira</taxon>
    </lineage>
</organism>
<sequence>MTEHVPFITAETGDDLIVSFGLGPHAATSLTLLRTPKFEHLLPPTERGVSVNDKSSSADTPCFLVAVRWQGNSVHIQSTAKTYALDVSSVAPDEINEALAVLKQMNFDNRFKIDV</sequence>
<dbReference type="EMBL" id="CP064781">
    <property type="protein sequence ID" value="QRJ65329.1"/>
    <property type="molecule type" value="Genomic_DNA"/>
</dbReference>
<protein>
    <submittedName>
        <fullName evidence="1">Uncharacterized protein</fullName>
    </submittedName>
</protein>
<gene>
    <name evidence="1" type="ORF">IWH25_08405</name>
</gene>
<evidence type="ECO:0000313" key="1">
    <source>
        <dbReference type="EMBL" id="QRJ65329.1"/>
    </source>
</evidence>
<name>A0A974Y5F3_9RHOO</name>
<proteinExistence type="predicted"/>
<dbReference type="AlphaFoldDB" id="A0A974Y5F3"/>
<keyword evidence="2" id="KW-1185">Reference proteome</keyword>
<dbReference type="Proteomes" id="UP000663444">
    <property type="component" value="Chromosome"/>
</dbReference>
<accession>A0A974Y5F3</accession>
<reference evidence="1" key="1">
    <citation type="submission" date="2020-11" db="EMBL/GenBank/DDBJ databases">
        <title>Azospira restricta DSM 18626 genome sequence.</title>
        <authorList>
            <person name="Moe W.M."/>
        </authorList>
    </citation>
    <scope>NUCLEOTIDE SEQUENCE</scope>
    <source>
        <strain evidence="1">DSM 18626</strain>
    </source>
</reference>
<dbReference type="KEGG" id="ares:IWH25_08405"/>
<evidence type="ECO:0000313" key="2">
    <source>
        <dbReference type="Proteomes" id="UP000663444"/>
    </source>
</evidence>